<keyword evidence="3 7" id="KW-1133">Transmembrane helix</keyword>
<evidence type="ECO:0000256" key="1">
    <source>
        <dbReference type="ARBA" id="ARBA00004141"/>
    </source>
</evidence>
<protein>
    <recommendedName>
        <fullName evidence="8">Rhodopsin domain-containing protein</fullName>
    </recommendedName>
</protein>
<name>A0A1L9RQ62_ASPWE</name>
<dbReference type="OrthoDB" id="4525788at2759"/>
<feature type="transmembrane region" description="Helical" evidence="7">
    <location>
        <begin position="183"/>
        <end position="207"/>
    </location>
</feature>
<comment type="similarity">
    <text evidence="5">Belongs to the SAT4 family.</text>
</comment>
<dbReference type="GO" id="GO:0016020">
    <property type="term" value="C:membrane"/>
    <property type="evidence" value="ECO:0007669"/>
    <property type="project" value="UniProtKB-SubCell"/>
</dbReference>
<accession>A0A1L9RQ62</accession>
<feature type="transmembrane region" description="Helical" evidence="7">
    <location>
        <begin position="256"/>
        <end position="278"/>
    </location>
</feature>
<organism evidence="9 10">
    <name type="scientific">Aspergillus wentii DTO 134E9</name>
    <dbReference type="NCBI Taxonomy" id="1073089"/>
    <lineage>
        <taxon>Eukaryota</taxon>
        <taxon>Fungi</taxon>
        <taxon>Dikarya</taxon>
        <taxon>Ascomycota</taxon>
        <taxon>Pezizomycotina</taxon>
        <taxon>Eurotiomycetes</taxon>
        <taxon>Eurotiomycetidae</taxon>
        <taxon>Eurotiales</taxon>
        <taxon>Aspergillaceae</taxon>
        <taxon>Aspergillus</taxon>
        <taxon>Aspergillus subgen. Cremei</taxon>
    </lineage>
</organism>
<comment type="subcellular location">
    <subcellularLocation>
        <location evidence="1">Membrane</location>
        <topology evidence="1">Multi-pass membrane protein</topology>
    </subcellularLocation>
</comment>
<feature type="transmembrane region" description="Helical" evidence="7">
    <location>
        <begin position="214"/>
        <end position="236"/>
    </location>
</feature>
<feature type="region of interest" description="Disordered" evidence="6">
    <location>
        <begin position="306"/>
        <end position="326"/>
    </location>
</feature>
<dbReference type="STRING" id="1073089.A0A1L9RQ62"/>
<evidence type="ECO:0000313" key="9">
    <source>
        <dbReference type="EMBL" id="OJJ37003.1"/>
    </source>
</evidence>
<dbReference type="AlphaFoldDB" id="A0A1L9RQ62"/>
<keyword evidence="10" id="KW-1185">Reference proteome</keyword>
<keyword evidence="2 7" id="KW-0812">Transmembrane</keyword>
<feature type="transmembrane region" description="Helical" evidence="7">
    <location>
        <begin position="132"/>
        <end position="153"/>
    </location>
</feature>
<evidence type="ECO:0000256" key="3">
    <source>
        <dbReference type="ARBA" id="ARBA00022989"/>
    </source>
</evidence>
<dbReference type="PANTHER" id="PTHR33048:SF146">
    <property type="entry name" value="INTEGRAL MEMBRANE PROTEIN"/>
    <property type="match status" value="1"/>
</dbReference>
<gene>
    <name evidence="9" type="ORF">ASPWEDRAFT_38642</name>
</gene>
<evidence type="ECO:0000259" key="8">
    <source>
        <dbReference type="Pfam" id="PF20684"/>
    </source>
</evidence>
<keyword evidence="4 7" id="KW-0472">Membrane</keyword>
<evidence type="ECO:0000256" key="2">
    <source>
        <dbReference type="ARBA" id="ARBA00022692"/>
    </source>
</evidence>
<dbReference type="Proteomes" id="UP000184383">
    <property type="component" value="Unassembled WGS sequence"/>
</dbReference>
<dbReference type="GeneID" id="63750773"/>
<dbReference type="InterPro" id="IPR052337">
    <property type="entry name" value="SAT4-like"/>
</dbReference>
<sequence>MLSRIVARGLAPDEQHLVSLTYGLIIAMAGLSLIVCGLRLYARAVVLKKFGLDDWAVIFALVLTQVFNGLGIAVVHSGSGRHQETLSMSELGLWMKLYYVATCYYLYVSMAVKISLLLFLRRVFPISWVNRLTLGVMIFQVCFTVSGSLVLAFRCSPARGAYDLAIAATAKCLTTFQLYQVTLYQAVLIFVTDIIILLIPMPVLCGLQMPTRKIVALMFVFSTGIIACISPIVRFSTLGYLLHGATDTTFDSTSSLYWMAIEFNLGLVAGSLSSLRVLPCFRQFGSSASRNYGSSGVPPGFYPMDNMKDGNDRGSRKKGSLGMGTTILQETRNESQERIVIKAKGENHSSAPESMGGNSF</sequence>
<dbReference type="VEuPathDB" id="FungiDB:ASPWEDRAFT_38642"/>
<dbReference type="InterPro" id="IPR049326">
    <property type="entry name" value="Rhodopsin_dom_fungi"/>
</dbReference>
<dbReference type="RefSeq" id="XP_040690679.1">
    <property type="nucleotide sequence ID" value="XM_040834925.1"/>
</dbReference>
<feature type="transmembrane region" description="Helical" evidence="7">
    <location>
        <begin position="20"/>
        <end position="42"/>
    </location>
</feature>
<evidence type="ECO:0000256" key="6">
    <source>
        <dbReference type="SAM" id="MobiDB-lite"/>
    </source>
</evidence>
<dbReference type="PANTHER" id="PTHR33048">
    <property type="entry name" value="PTH11-LIKE INTEGRAL MEMBRANE PROTEIN (AFU_ORTHOLOGUE AFUA_5G11245)"/>
    <property type="match status" value="1"/>
</dbReference>
<evidence type="ECO:0000256" key="7">
    <source>
        <dbReference type="SAM" id="Phobius"/>
    </source>
</evidence>
<dbReference type="Pfam" id="PF20684">
    <property type="entry name" value="Fung_rhodopsin"/>
    <property type="match status" value="1"/>
</dbReference>
<evidence type="ECO:0000313" key="10">
    <source>
        <dbReference type="Proteomes" id="UP000184383"/>
    </source>
</evidence>
<feature type="domain" description="Rhodopsin" evidence="8">
    <location>
        <begin position="38"/>
        <end position="278"/>
    </location>
</feature>
<reference evidence="10" key="1">
    <citation type="journal article" date="2017" name="Genome Biol.">
        <title>Comparative genomics reveals high biological diversity and specific adaptations in the industrially and medically important fungal genus Aspergillus.</title>
        <authorList>
            <person name="de Vries R.P."/>
            <person name="Riley R."/>
            <person name="Wiebenga A."/>
            <person name="Aguilar-Osorio G."/>
            <person name="Amillis S."/>
            <person name="Uchima C.A."/>
            <person name="Anderluh G."/>
            <person name="Asadollahi M."/>
            <person name="Askin M."/>
            <person name="Barry K."/>
            <person name="Battaglia E."/>
            <person name="Bayram O."/>
            <person name="Benocci T."/>
            <person name="Braus-Stromeyer S.A."/>
            <person name="Caldana C."/>
            <person name="Canovas D."/>
            <person name="Cerqueira G.C."/>
            <person name="Chen F."/>
            <person name="Chen W."/>
            <person name="Choi C."/>
            <person name="Clum A."/>
            <person name="Dos Santos R.A."/>
            <person name="Damasio A.R."/>
            <person name="Diallinas G."/>
            <person name="Emri T."/>
            <person name="Fekete E."/>
            <person name="Flipphi M."/>
            <person name="Freyberg S."/>
            <person name="Gallo A."/>
            <person name="Gournas C."/>
            <person name="Habgood R."/>
            <person name="Hainaut M."/>
            <person name="Harispe M.L."/>
            <person name="Henrissat B."/>
            <person name="Hilden K.S."/>
            <person name="Hope R."/>
            <person name="Hossain A."/>
            <person name="Karabika E."/>
            <person name="Karaffa L."/>
            <person name="Karanyi Z."/>
            <person name="Krasevec N."/>
            <person name="Kuo A."/>
            <person name="Kusch H."/>
            <person name="LaButti K."/>
            <person name="Lagendijk E.L."/>
            <person name="Lapidus A."/>
            <person name="Levasseur A."/>
            <person name="Lindquist E."/>
            <person name="Lipzen A."/>
            <person name="Logrieco A.F."/>
            <person name="MacCabe A."/>
            <person name="Maekelae M.R."/>
            <person name="Malavazi I."/>
            <person name="Melin P."/>
            <person name="Meyer V."/>
            <person name="Mielnichuk N."/>
            <person name="Miskei M."/>
            <person name="Molnar A.P."/>
            <person name="Mule G."/>
            <person name="Ngan C.Y."/>
            <person name="Orejas M."/>
            <person name="Orosz E."/>
            <person name="Ouedraogo J.P."/>
            <person name="Overkamp K.M."/>
            <person name="Park H.-S."/>
            <person name="Perrone G."/>
            <person name="Piumi F."/>
            <person name="Punt P.J."/>
            <person name="Ram A.F."/>
            <person name="Ramon A."/>
            <person name="Rauscher S."/>
            <person name="Record E."/>
            <person name="Riano-Pachon D.M."/>
            <person name="Robert V."/>
            <person name="Roehrig J."/>
            <person name="Ruller R."/>
            <person name="Salamov A."/>
            <person name="Salih N.S."/>
            <person name="Samson R.A."/>
            <person name="Sandor E."/>
            <person name="Sanguinetti M."/>
            <person name="Schuetze T."/>
            <person name="Sepcic K."/>
            <person name="Shelest E."/>
            <person name="Sherlock G."/>
            <person name="Sophianopoulou V."/>
            <person name="Squina F.M."/>
            <person name="Sun H."/>
            <person name="Susca A."/>
            <person name="Todd R.B."/>
            <person name="Tsang A."/>
            <person name="Unkles S.E."/>
            <person name="van de Wiele N."/>
            <person name="van Rossen-Uffink D."/>
            <person name="Oliveira J.V."/>
            <person name="Vesth T.C."/>
            <person name="Visser J."/>
            <person name="Yu J.-H."/>
            <person name="Zhou M."/>
            <person name="Andersen M.R."/>
            <person name="Archer D.B."/>
            <person name="Baker S.E."/>
            <person name="Benoit I."/>
            <person name="Brakhage A.A."/>
            <person name="Braus G.H."/>
            <person name="Fischer R."/>
            <person name="Frisvad J.C."/>
            <person name="Goldman G.H."/>
            <person name="Houbraken J."/>
            <person name="Oakley B."/>
            <person name="Pocsi I."/>
            <person name="Scazzocchio C."/>
            <person name="Seiboth B."/>
            <person name="vanKuyk P.A."/>
            <person name="Wortman J."/>
            <person name="Dyer P.S."/>
            <person name="Grigoriev I.V."/>
        </authorList>
    </citation>
    <scope>NUCLEOTIDE SEQUENCE [LARGE SCALE GENOMIC DNA]</scope>
    <source>
        <strain evidence="10">DTO 134E9</strain>
    </source>
</reference>
<evidence type="ECO:0000256" key="4">
    <source>
        <dbReference type="ARBA" id="ARBA00023136"/>
    </source>
</evidence>
<feature type="transmembrane region" description="Helical" evidence="7">
    <location>
        <begin position="97"/>
        <end position="120"/>
    </location>
</feature>
<proteinExistence type="inferred from homology"/>
<feature type="transmembrane region" description="Helical" evidence="7">
    <location>
        <begin position="54"/>
        <end position="77"/>
    </location>
</feature>
<dbReference type="EMBL" id="KV878211">
    <property type="protein sequence ID" value="OJJ37003.1"/>
    <property type="molecule type" value="Genomic_DNA"/>
</dbReference>
<evidence type="ECO:0000256" key="5">
    <source>
        <dbReference type="ARBA" id="ARBA00038359"/>
    </source>
</evidence>